<feature type="region of interest" description="Disordered" evidence="1">
    <location>
        <begin position="270"/>
        <end position="290"/>
    </location>
</feature>
<feature type="region of interest" description="Disordered" evidence="1">
    <location>
        <begin position="320"/>
        <end position="356"/>
    </location>
</feature>
<reference evidence="2" key="1">
    <citation type="submission" date="2022-07" db="EMBL/GenBank/DDBJ databases">
        <authorList>
            <person name="Trinca V."/>
            <person name="Uliana J.V.C."/>
            <person name="Torres T.T."/>
            <person name="Ward R.J."/>
            <person name="Monesi N."/>
        </authorList>
    </citation>
    <scope>NUCLEOTIDE SEQUENCE</scope>
    <source>
        <strain evidence="2">HSMRA1968</strain>
        <tissue evidence="2">Whole embryos</tissue>
    </source>
</reference>
<keyword evidence="3" id="KW-1185">Reference proteome</keyword>
<dbReference type="OrthoDB" id="10638284at2759"/>
<gene>
    <name evidence="2" type="ORF">Bhyg_09494</name>
</gene>
<evidence type="ECO:0000256" key="1">
    <source>
        <dbReference type="SAM" id="MobiDB-lite"/>
    </source>
</evidence>
<name>A0A9Q0N6T9_9DIPT</name>
<protein>
    <submittedName>
        <fullName evidence="2">Uncharacterized protein</fullName>
    </submittedName>
</protein>
<dbReference type="Proteomes" id="UP001151699">
    <property type="component" value="Chromosome B"/>
</dbReference>
<feature type="region of interest" description="Disordered" evidence="1">
    <location>
        <begin position="204"/>
        <end position="223"/>
    </location>
</feature>
<feature type="region of interest" description="Disordered" evidence="1">
    <location>
        <begin position="246"/>
        <end position="265"/>
    </location>
</feature>
<organism evidence="2 3">
    <name type="scientific">Pseudolycoriella hygida</name>
    <dbReference type="NCBI Taxonomy" id="35572"/>
    <lineage>
        <taxon>Eukaryota</taxon>
        <taxon>Metazoa</taxon>
        <taxon>Ecdysozoa</taxon>
        <taxon>Arthropoda</taxon>
        <taxon>Hexapoda</taxon>
        <taxon>Insecta</taxon>
        <taxon>Pterygota</taxon>
        <taxon>Neoptera</taxon>
        <taxon>Endopterygota</taxon>
        <taxon>Diptera</taxon>
        <taxon>Nematocera</taxon>
        <taxon>Sciaroidea</taxon>
        <taxon>Sciaridae</taxon>
        <taxon>Pseudolycoriella</taxon>
    </lineage>
</organism>
<proteinExistence type="predicted"/>
<dbReference type="AlphaFoldDB" id="A0A9Q0N6T9"/>
<accession>A0A9Q0N6T9</accession>
<feature type="region of interest" description="Disordered" evidence="1">
    <location>
        <begin position="135"/>
        <end position="189"/>
    </location>
</feature>
<comment type="caution">
    <text evidence="2">The sequence shown here is derived from an EMBL/GenBank/DDBJ whole genome shotgun (WGS) entry which is preliminary data.</text>
</comment>
<evidence type="ECO:0000313" key="3">
    <source>
        <dbReference type="Proteomes" id="UP001151699"/>
    </source>
</evidence>
<feature type="compositionally biased region" description="Polar residues" evidence="1">
    <location>
        <begin position="141"/>
        <end position="169"/>
    </location>
</feature>
<dbReference type="EMBL" id="WJQU01000002">
    <property type="protein sequence ID" value="KAJ6644525.1"/>
    <property type="molecule type" value="Genomic_DNA"/>
</dbReference>
<feature type="compositionally biased region" description="Polar residues" evidence="1">
    <location>
        <begin position="320"/>
        <end position="344"/>
    </location>
</feature>
<sequence length="395" mass="43966">MEKKSHHQLKKIESLFSPSFNSKNEVSFVDVSDRDANCNIHGGRGSSPFSTSASKRGSTASLYNGYRKESVPSVDYTNGVQYRAKKDSIDRSLGSNIDAVERRKSFADSRNVQAANARKRNSWTTSMFRGLEHPSAFPSMLRSTTPSQSQIDLRNNAGTPTHKSEQYASHTIPRRRNSTASNLNRRDSSISIDRRYSNVSLDRRNSFGTSLGRGEPRNQNSIFLRADSSGTTNLIRRDSFGSQGIRRDSFSTARTTSPFPRDYVSKSIDGSIITSTPRHEPNSILRKNSSKDDDFNRLVKENVSHKLTAANLTKHVTILENNGNDTQGNGTEKSTDGDNTSSYSGRDRRDSNGSLGSYLVSRRVSIDSLDPRRNSRRSSFASVELDGTNGDWRKV</sequence>
<evidence type="ECO:0000313" key="2">
    <source>
        <dbReference type="EMBL" id="KAJ6644525.1"/>
    </source>
</evidence>